<dbReference type="InterPro" id="IPR023187">
    <property type="entry name" value="Tscrpt_reg_MarR-type_CS"/>
</dbReference>
<dbReference type="SUPFAM" id="SSF46785">
    <property type="entry name" value="Winged helix' DNA-binding domain"/>
    <property type="match status" value="1"/>
</dbReference>
<dbReference type="SMART" id="SM00347">
    <property type="entry name" value="HTH_MARR"/>
    <property type="match status" value="1"/>
</dbReference>
<keyword evidence="1" id="KW-0805">Transcription regulation</keyword>
<dbReference type="InterPro" id="IPR036388">
    <property type="entry name" value="WH-like_DNA-bd_sf"/>
</dbReference>
<reference evidence="5" key="1">
    <citation type="submission" date="2022-05" db="EMBL/GenBank/DDBJ databases">
        <authorList>
            <person name="Jo J.-H."/>
            <person name="Im W.-T."/>
        </authorList>
    </citation>
    <scope>NUCLEOTIDE SEQUENCE</scope>
    <source>
        <strain evidence="5">RB56-2</strain>
    </source>
</reference>
<dbReference type="PROSITE" id="PS01117">
    <property type="entry name" value="HTH_MARR_1"/>
    <property type="match status" value="1"/>
</dbReference>
<dbReference type="EMBL" id="JAMGBB010000001">
    <property type="protein sequence ID" value="MCL6740469.1"/>
    <property type="molecule type" value="Genomic_DNA"/>
</dbReference>
<sequence>MSSSLKEVAWELGETSRMLRRQFNRHAAVHGATSAQWRAMFRLSREPGMKQVELADRLDVEPITAGRIVDRLEEAGLVERRRDPVDRRSWRLFLTDKADPLIERLKVLAEDCLAGAFAGIGDQEIAVLRTTLEKIRENMVAVESAERKSA</sequence>
<evidence type="ECO:0000259" key="4">
    <source>
        <dbReference type="PROSITE" id="PS50995"/>
    </source>
</evidence>
<name>A0ABT0S7V9_9SPHN</name>
<dbReference type="CDD" id="cd00090">
    <property type="entry name" value="HTH_ARSR"/>
    <property type="match status" value="1"/>
</dbReference>
<dbReference type="Gene3D" id="1.10.10.10">
    <property type="entry name" value="Winged helix-like DNA-binding domain superfamily/Winged helix DNA-binding domain"/>
    <property type="match status" value="1"/>
</dbReference>
<dbReference type="PRINTS" id="PR00598">
    <property type="entry name" value="HTHMARR"/>
</dbReference>
<comment type="caution">
    <text evidence="5">The sequence shown here is derived from an EMBL/GenBank/DDBJ whole genome shotgun (WGS) entry which is preliminary data.</text>
</comment>
<evidence type="ECO:0000256" key="3">
    <source>
        <dbReference type="ARBA" id="ARBA00023163"/>
    </source>
</evidence>
<dbReference type="PANTHER" id="PTHR33164">
    <property type="entry name" value="TRANSCRIPTIONAL REGULATOR, MARR FAMILY"/>
    <property type="match status" value="1"/>
</dbReference>
<evidence type="ECO:0000256" key="2">
    <source>
        <dbReference type="ARBA" id="ARBA00023125"/>
    </source>
</evidence>
<accession>A0ABT0S7V9</accession>
<proteinExistence type="predicted"/>
<dbReference type="InterPro" id="IPR011991">
    <property type="entry name" value="ArsR-like_HTH"/>
</dbReference>
<dbReference type="Proteomes" id="UP001165383">
    <property type="component" value="Unassembled WGS sequence"/>
</dbReference>
<protein>
    <submittedName>
        <fullName evidence="5">MarR family transcriptional regulator</fullName>
    </submittedName>
</protein>
<dbReference type="InterPro" id="IPR036390">
    <property type="entry name" value="WH_DNA-bd_sf"/>
</dbReference>
<dbReference type="PROSITE" id="PS50995">
    <property type="entry name" value="HTH_MARR_2"/>
    <property type="match status" value="1"/>
</dbReference>
<dbReference type="RefSeq" id="WP_249914897.1">
    <property type="nucleotide sequence ID" value="NZ_JAMGBB010000001.1"/>
</dbReference>
<keyword evidence="6" id="KW-1185">Reference proteome</keyword>
<evidence type="ECO:0000313" key="6">
    <source>
        <dbReference type="Proteomes" id="UP001165383"/>
    </source>
</evidence>
<organism evidence="5 6">
    <name type="scientific">Sphingomonas brevis</name>
    <dbReference type="NCBI Taxonomy" id="2908206"/>
    <lineage>
        <taxon>Bacteria</taxon>
        <taxon>Pseudomonadati</taxon>
        <taxon>Pseudomonadota</taxon>
        <taxon>Alphaproteobacteria</taxon>
        <taxon>Sphingomonadales</taxon>
        <taxon>Sphingomonadaceae</taxon>
        <taxon>Sphingomonas</taxon>
    </lineage>
</organism>
<dbReference type="PANTHER" id="PTHR33164:SF64">
    <property type="entry name" value="TRANSCRIPTIONAL REGULATOR SLYA"/>
    <property type="match status" value="1"/>
</dbReference>
<evidence type="ECO:0000313" key="5">
    <source>
        <dbReference type="EMBL" id="MCL6740469.1"/>
    </source>
</evidence>
<feature type="domain" description="HTH marR-type" evidence="4">
    <location>
        <begin position="5"/>
        <end position="137"/>
    </location>
</feature>
<dbReference type="Pfam" id="PF01047">
    <property type="entry name" value="MarR"/>
    <property type="match status" value="1"/>
</dbReference>
<keyword evidence="2" id="KW-0238">DNA-binding</keyword>
<evidence type="ECO:0000256" key="1">
    <source>
        <dbReference type="ARBA" id="ARBA00023015"/>
    </source>
</evidence>
<keyword evidence="3" id="KW-0804">Transcription</keyword>
<dbReference type="InterPro" id="IPR039422">
    <property type="entry name" value="MarR/SlyA-like"/>
</dbReference>
<gene>
    <name evidence="5" type="ORF">LZ518_04905</name>
</gene>
<dbReference type="InterPro" id="IPR000835">
    <property type="entry name" value="HTH_MarR-typ"/>
</dbReference>